<feature type="domain" description="Glucose-methanol-choline oxidoreductase N-terminal" evidence="2">
    <location>
        <begin position="663"/>
        <end position="677"/>
    </location>
</feature>
<sequence>MDPLIGISNPCQDNLPGISGHLFLTLINTLMAAKCPLGSSESYPEDYGSKISENEEFDFIVIGGGSAGSVVANKLTENENWKVLVLEAGGYPSTISDGKIDSVTVFNGNFDETMNVTQWLNSIDATGDLFDWDEKARVYCMVNKLRGNAKTWYTNQENLNISWKEWKDKLEESFPVQQCVFSKLKDLVNIERSASQSLVDFFYQKLSLGQYCKLQDRIIVDVIANTINNPFLKSGIRAAGCLGLKIETDTMNSVIVGYGGATVKPLGQIKANIEIDEISVTTEFFIVTDTLQTTDLLIGQPITECDGVYVYKTSNYLTERNIILPWDDIEENNIVKINTLDHSVIKPGINIVAVTSDVINCVLRIFYSEQNRNGTTLIIPSNEIQIRQGTGMMSILNLSLQTLEVGKNTCLARGSSTNNNDEKDTKLNSQLNKNVQELTERYPECFGENINLLSNIDIEMHIELTSAVPVVLQGTHEDWQYEPEQSATSCLGLENRKCKWSRGKVLGGCSSINAMIYVRGNKRDYDQWAEMGNVGWDWESVLSNFQKLENLQAEELRGREPIKETIKEAARELGYPSLLEEQPLKPLGYFDSLLTTESGTRLNSAKAFLGKIKHRINLHVTLNALVTKILIDETTKTAIGVEIKIGKRSLKVFARKEVVLSAGTINTPQLLMISGIGPKTHLESLDINVISNLPVGENLQDHAMFGGLYTKINQNAIKPTAPNIILDEIYKYFMYRVGSFSQIMITNMVGFINTRNDSDFPNLQVIHVLNLLNEQYLLPEIMRKFGYTGKVAQRLLDVNKESAMLTLLPILLNPKSRGRILLRNKDPTEKPVIYSGYFTDENEEDLELMLEGIRFTEKLLKTEALAKHNPEIVQINFPQCENFTYRSDEYWKCLIRHVTTTMYHPVGTCKMGPDSDRTAVVDPRLRVYGVKNLRVADASIMPKIVSANTNGPAMMIGHKAGEMIIEDWSKNRDEL</sequence>
<accession>A0AAV8X0F8</accession>
<protein>
    <recommendedName>
        <fullName evidence="2">Glucose-methanol-choline oxidoreductase N-terminal domain-containing protein</fullName>
    </recommendedName>
</protein>
<dbReference type="GO" id="GO:0016614">
    <property type="term" value="F:oxidoreductase activity, acting on CH-OH group of donors"/>
    <property type="evidence" value="ECO:0007669"/>
    <property type="project" value="InterPro"/>
</dbReference>
<dbReference type="Gene3D" id="3.50.50.60">
    <property type="entry name" value="FAD/NAD(P)-binding domain"/>
    <property type="match status" value="2"/>
</dbReference>
<dbReference type="SUPFAM" id="SSF51905">
    <property type="entry name" value="FAD/NAD(P)-binding domain"/>
    <property type="match status" value="2"/>
</dbReference>
<evidence type="ECO:0000256" key="1">
    <source>
        <dbReference type="ARBA" id="ARBA00010790"/>
    </source>
</evidence>
<dbReference type="Proteomes" id="UP001162156">
    <property type="component" value="Unassembled WGS sequence"/>
</dbReference>
<comment type="similarity">
    <text evidence="1">Belongs to the GMC oxidoreductase family.</text>
</comment>
<dbReference type="Gene3D" id="3.30.560.10">
    <property type="entry name" value="Glucose Oxidase, domain 3"/>
    <property type="match status" value="1"/>
</dbReference>
<dbReference type="InterPro" id="IPR036188">
    <property type="entry name" value="FAD/NAD-bd_sf"/>
</dbReference>
<dbReference type="PROSITE" id="PS00624">
    <property type="entry name" value="GMC_OXRED_2"/>
    <property type="match status" value="1"/>
</dbReference>
<dbReference type="AlphaFoldDB" id="A0AAV8X0F8"/>
<organism evidence="3 4">
    <name type="scientific">Rhamnusium bicolor</name>
    <dbReference type="NCBI Taxonomy" id="1586634"/>
    <lineage>
        <taxon>Eukaryota</taxon>
        <taxon>Metazoa</taxon>
        <taxon>Ecdysozoa</taxon>
        <taxon>Arthropoda</taxon>
        <taxon>Hexapoda</taxon>
        <taxon>Insecta</taxon>
        <taxon>Pterygota</taxon>
        <taxon>Neoptera</taxon>
        <taxon>Endopterygota</taxon>
        <taxon>Coleoptera</taxon>
        <taxon>Polyphaga</taxon>
        <taxon>Cucujiformia</taxon>
        <taxon>Chrysomeloidea</taxon>
        <taxon>Cerambycidae</taxon>
        <taxon>Lepturinae</taxon>
        <taxon>Rhagiini</taxon>
        <taxon>Rhamnusium</taxon>
    </lineage>
</organism>
<dbReference type="GO" id="GO:0050660">
    <property type="term" value="F:flavin adenine dinucleotide binding"/>
    <property type="evidence" value="ECO:0007669"/>
    <property type="project" value="InterPro"/>
</dbReference>
<reference evidence="3" key="1">
    <citation type="journal article" date="2023" name="Insect Mol. Biol.">
        <title>Genome sequencing provides insights into the evolution of gene families encoding plant cell wall-degrading enzymes in longhorned beetles.</title>
        <authorList>
            <person name="Shin N.R."/>
            <person name="Okamura Y."/>
            <person name="Kirsch R."/>
            <person name="Pauchet Y."/>
        </authorList>
    </citation>
    <scope>NUCLEOTIDE SEQUENCE</scope>
    <source>
        <strain evidence="3">RBIC_L_NR</strain>
    </source>
</reference>
<evidence type="ECO:0000313" key="3">
    <source>
        <dbReference type="EMBL" id="KAJ8931346.1"/>
    </source>
</evidence>
<dbReference type="Pfam" id="PF05199">
    <property type="entry name" value="GMC_oxred_C"/>
    <property type="match status" value="1"/>
</dbReference>
<name>A0AAV8X0F8_9CUCU</name>
<dbReference type="InterPro" id="IPR012132">
    <property type="entry name" value="GMC_OxRdtase"/>
</dbReference>
<evidence type="ECO:0000259" key="2">
    <source>
        <dbReference type="PROSITE" id="PS00624"/>
    </source>
</evidence>
<dbReference type="Pfam" id="PF00732">
    <property type="entry name" value="GMC_oxred_N"/>
    <property type="match status" value="1"/>
</dbReference>
<dbReference type="InterPro" id="IPR000172">
    <property type="entry name" value="GMC_OxRdtase_N"/>
</dbReference>
<gene>
    <name evidence="3" type="ORF">NQ314_015755</name>
</gene>
<keyword evidence="4" id="KW-1185">Reference proteome</keyword>
<dbReference type="SUPFAM" id="SSF54373">
    <property type="entry name" value="FAD-linked reductases, C-terminal domain"/>
    <property type="match status" value="1"/>
</dbReference>
<dbReference type="PANTHER" id="PTHR11552:SF215">
    <property type="entry name" value="FI02019P"/>
    <property type="match status" value="1"/>
</dbReference>
<evidence type="ECO:0000313" key="4">
    <source>
        <dbReference type="Proteomes" id="UP001162156"/>
    </source>
</evidence>
<proteinExistence type="inferred from homology"/>
<dbReference type="InterPro" id="IPR007867">
    <property type="entry name" value="GMC_OxRtase_C"/>
</dbReference>
<dbReference type="EMBL" id="JANEYF010004391">
    <property type="protein sequence ID" value="KAJ8931346.1"/>
    <property type="molecule type" value="Genomic_DNA"/>
</dbReference>
<dbReference type="PANTHER" id="PTHR11552">
    <property type="entry name" value="GLUCOSE-METHANOL-CHOLINE GMC OXIDOREDUCTASE"/>
    <property type="match status" value="1"/>
</dbReference>
<comment type="caution">
    <text evidence="3">The sequence shown here is derived from an EMBL/GenBank/DDBJ whole genome shotgun (WGS) entry which is preliminary data.</text>
</comment>